<feature type="region of interest" description="Disordered" evidence="1">
    <location>
        <begin position="654"/>
        <end position="738"/>
    </location>
</feature>
<feature type="compositionally biased region" description="Basic and acidic residues" evidence="1">
    <location>
        <begin position="674"/>
        <end position="702"/>
    </location>
</feature>
<dbReference type="InterPro" id="IPR015378">
    <property type="entry name" value="Transposase-like_Mu_C"/>
</dbReference>
<evidence type="ECO:0000256" key="1">
    <source>
        <dbReference type="SAM" id="MobiDB-lite"/>
    </source>
</evidence>
<reference evidence="3" key="1">
    <citation type="submission" date="2022-10" db="EMBL/GenBank/DDBJ databases">
        <title>Completed Genome Sequence of two octocoral isolated bacterium, Endozoicomonas euniceicola EF212T and Endozoicomonas gorgoniicola PS125T.</title>
        <authorList>
            <person name="Chiou Y.-J."/>
            <person name="Chen Y.-H."/>
        </authorList>
    </citation>
    <scope>NUCLEOTIDE SEQUENCE</scope>
    <source>
        <strain evidence="3">EF212</strain>
    </source>
</reference>
<sequence>MQTGYILHPKSDDSILPFTCTIIRACDARNKVYLINSEEKPRKPFSLQLDDINNEIREGKIIYTKISYSYYELLPDKEIKPSWLKKRDQRFKVIEPILYGFDIEGKKDEEAIFDFLDHPKTNNSIQKASNKSSYSRVSVYKYLYMFFQGGCRKNSLLPEFHKIGKSCPEGVKVGRPNEEKYDEDEHGNKEKIIGLILSEKDKENIKNSITEHYYKQEKPDLKDSYNNMCDKHYSYKYKDKDGIEISCHFNDNNKPSLVQYRYWAYKYIDPSESIKNREGSSKYEKDFRALTSTSDYGLRGPGELYEIDATVGDIFLVSEFDRTKSIGRPVVYLVTDVFSRCIVGIYVGLEGPSWDGARAVLFNTCRDKVEFCAEYGLTIKPEDWPCHHMCYGLFADRGELISKKAEVALDNLGLQTMGFASPYRGDLKGLVEKHFDVINNLVLKDIPGNSVKMKRERGQKKPELDACLTLKELTRLLIEEIIDNNLYQVKKVVGDIEMMKDDVIPTPVNLWNWGMEFGIGTANSIAPHDLYLGLLPSEKATVREDGIYFNGLRYSSETAIKKGWQAKVRIKKRRFKVNIRYTTSTTNFIWLINPDTQKLEICYLNDTMEKFKNLELNEYLGYQKKINIETDAANRRRNNSKTKNRARRKKFIAEAKQKTEAARKSASFNSNRASHKDVKEHRDFEKQSNRKDDAKKAEEMSHFEQLSDSYSSTENDHINSDNKVDSKKKSLSLVDDLI</sequence>
<dbReference type="EMBL" id="CP103300">
    <property type="protein sequence ID" value="UYM14929.1"/>
    <property type="molecule type" value="Genomic_DNA"/>
</dbReference>
<gene>
    <name evidence="3" type="ORF">NX720_18850</name>
</gene>
<evidence type="ECO:0000313" key="4">
    <source>
        <dbReference type="Proteomes" id="UP001163255"/>
    </source>
</evidence>
<keyword evidence="4" id="KW-1185">Reference proteome</keyword>
<feature type="compositionally biased region" description="Polar residues" evidence="1">
    <location>
        <begin position="704"/>
        <end position="713"/>
    </location>
</feature>
<dbReference type="Pfam" id="PF09299">
    <property type="entry name" value="Mu-transpos_C"/>
    <property type="match status" value="1"/>
</dbReference>
<feature type="domain" description="Transposase-like Mu C-terminal" evidence="2">
    <location>
        <begin position="534"/>
        <end position="596"/>
    </location>
</feature>
<dbReference type="InterPro" id="IPR036397">
    <property type="entry name" value="RNaseH_sf"/>
</dbReference>
<feature type="compositionally biased region" description="Basic and acidic residues" evidence="1">
    <location>
        <begin position="714"/>
        <end position="728"/>
    </location>
</feature>
<name>A0ABY6GSE4_9GAMM</name>
<organism evidence="3 4">
    <name type="scientific">Endozoicomonas euniceicola</name>
    <dbReference type="NCBI Taxonomy" id="1234143"/>
    <lineage>
        <taxon>Bacteria</taxon>
        <taxon>Pseudomonadati</taxon>
        <taxon>Pseudomonadota</taxon>
        <taxon>Gammaproteobacteria</taxon>
        <taxon>Oceanospirillales</taxon>
        <taxon>Endozoicomonadaceae</taxon>
        <taxon>Endozoicomonas</taxon>
    </lineage>
</organism>
<evidence type="ECO:0000313" key="3">
    <source>
        <dbReference type="EMBL" id="UYM14929.1"/>
    </source>
</evidence>
<dbReference type="Gene3D" id="3.30.420.10">
    <property type="entry name" value="Ribonuclease H-like superfamily/Ribonuclease H"/>
    <property type="match status" value="1"/>
</dbReference>
<accession>A0ABY6GSE4</accession>
<feature type="compositionally biased region" description="Basic and acidic residues" evidence="1">
    <location>
        <begin position="654"/>
        <end position="663"/>
    </location>
</feature>
<dbReference type="Proteomes" id="UP001163255">
    <property type="component" value="Chromosome"/>
</dbReference>
<proteinExistence type="predicted"/>
<protein>
    <submittedName>
        <fullName evidence="3">Mu transposase C-terminal domain-containing protein</fullName>
    </submittedName>
</protein>
<evidence type="ECO:0000259" key="2">
    <source>
        <dbReference type="Pfam" id="PF09299"/>
    </source>
</evidence>
<dbReference type="RefSeq" id="WP_262596678.1">
    <property type="nucleotide sequence ID" value="NZ_CP103300.1"/>
</dbReference>